<reference evidence="4" key="1">
    <citation type="submission" date="2020-03" db="EMBL/GenBank/DDBJ databases">
        <title>The deep terrestrial virosphere.</title>
        <authorList>
            <person name="Holmfeldt K."/>
            <person name="Nilsson E."/>
            <person name="Simone D."/>
            <person name="Lopez-Fernandez M."/>
            <person name="Wu X."/>
            <person name="de Brujin I."/>
            <person name="Lundin D."/>
            <person name="Andersson A."/>
            <person name="Bertilsson S."/>
            <person name="Dopson M."/>
        </authorList>
    </citation>
    <scope>NUCLEOTIDE SEQUENCE</scope>
    <source>
        <strain evidence="3">MM171A00102</strain>
        <strain evidence="4">MM171B00096</strain>
    </source>
</reference>
<proteinExistence type="predicted"/>
<dbReference type="EMBL" id="MT143896">
    <property type="protein sequence ID" value="QJH92480.1"/>
    <property type="molecule type" value="Genomic_DNA"/>
</dbReference>
<keyword evidence="1" id="KW-0805">Transcription regulation</keyword>
<gene>
    <name evidence="3" type="ORF">MM171A00102_0055</name>
    <name evidence="4" type="ORF">MM171B00096_0042</name>
</gene>
<dbReference type="InterPro" id="IPR053721">
    <property type="entry name" value="Fimbrial_Adhesin_Reg"/>
</dbReference>
<evidence type="ECO:0000256" key="1">
    <source>
        <dbReference type="ARBA" id="ARBA00023015"/>
    </source>
</evidence>
<protein>
    <submittedName>
        <fullName evidence="4">Uncharacterized protein</fullName>
    </submittedName>
</protein>
<sequence length="100" mass="11500">MLPITAAKFDKISLHLKLEENMRDALRGHLVDGLPIVDMMAKYRVSQSGFYAAAARLQNHMPERKLKRIVLMVPEERADELRAKVAWQIAQWEAESEPET</sequence>
<dbReference type="Gene3D" id="1.10.10.2690">
    <property type="match status" value="1"/>
</dbReference>
<dbReference type="EMBL" id="MT143709">
    <property type="protein sequence ID" value="QJB01496.1"/>
    <property type="molecule type" value="Genomic_DNA"/>
</dbReference>
<keyword evidence="2" id="KW-0804">Transcription</keyword>
<organism evidence="4">
    <name type="scientific">viral metagenome</name>
    <dbReference type="NCBI Taxonomy" id="1070528"/>
    <lineage>
        <taxon>unclassified sequences</taxon>
        <taxon>metagenomes</taxon>
        <taxon>organismal metagenomes</taxon>
    </lineage>
</organism>
<name>A0A6M3X402_9ZZZZ</name>
<accession>A0A6M3X402</accession>
<dbReference type="AlphaFoldDB" id="A0A6M3X402"/>
<evidence type="ECO:0000313" key="4">
    <source>
        <dbReference type="EMBL" id="QJH92480.1"/>
    </source>
</evidence>
<evidence type="ECO:0000256" key="2">
    <source>
        <dbReference type="ARBA" id="ARBA00023163"/>
    </source>
</evidence>
<evidence type="ECO:0000313" key="3">
    <source>
        <dbReference type="EMBL" id="QJB01496.1"/>
    </source>
</evidence>